<dbReference type="PANTHER" id="PTHR47271:SF2">
    <property type="entry name" value="ARGININE DEIMINASE"/>
    <property type="match status" value="1"/>
</dbReference>
<dbReference type="GO" id="GO:0016990">
    <property type="term" value="F:arginine deiminase activity"/>
    <property type="evidence" value="ECO:0007669"/>
    <property type="project" value="TreeGrafter"/>
</dbReference>
<organism evidence="1 3">
    <name type="scientific">Lentilactobacillus farraginis DSM 18382 = JCM 14108</name>
    <dbReference type="NCBI Taxonomy" id="1423743"/>
    <lineage>
        <taxon>Bacteria</taxon>
        <taxon>Bacillati</taxon>
        <taxon>Bacillota</taxon>
        <taxon>Bacilli</taxon>
        <taxon>Lactobacillales</taxon>
        <taxon>Lactobacillaceae</taxon>
        <taxon>Lentilactobacillus</taxon>
    </lineage>
</organism>
<comment type="caution">
    <text evidence="1">The sequence shown here is derived from an EMBL/GenBank/DDBJ whole genome shotgun (WGS) entry which is preliminary data.</text>
</comment>
<dbReference type="PANTHER" id="PTHR47271">
    <property type="entry name" value="ARGININE DEIMINASE"/>
    <property type="match status" value="1"/>
</dbReference>
<dbReference type="Pfam" id="PF19420">
    <property type="entry name" value="DDAH_eukar"/>
    <property type="match status" value="1"/>
</dbReference>
<dbReference type="PATRIC" id="fig|1423743.5.peg.695"/>
<evidence type="ECO:0000313" key="3">
    <source>
        <dbReference type="Proteomes" id="UP000019488"/>
    </source>
</evidence>
<accession>X0QG55</accession>
<dbReference type="GO" id="GO:0019546">
    <property type="term" value="P:L-arginine deiminase pathway"/>
    <property type="evidence" value="ECO:0007669"/>
    <property type="project" value="TreeGrafter"/>
</dbReference>
<dbReference type="AlphaFoldDB" id="X0QG55"/>
<dbReference type="STRING" id="1423743.FD41_GL000681"/>
<proteinExistence type="predicted"/>
<dbReference type="SUPFAM" id="SSF55909">
    <property type="entry name" value="Pentein"/>
    <property type="match status" value="1"/>
</dbReference>
<dbReference type="EMBL" id="AZFY01000106">
    <property type="protein sequence ID" value="KRM05836.1"/>
    <property type="molecule type" value="Genomic_DNA"/>
</dbReference>
<reference evidence="1" key="1">
    <citation type="journal article" date="2014" name="Genome Announc.">
        <title>Draft Genome Sequences of Two Lactobacillus Strains, L. farraginis JCM 14108T and L. composti JCM 14202T, Isolated from Compost of Distilled Shochu Residue.</title>
        <authorList>
            <person name="Yuki M."/>
            <person name="Oshima K."/>
            <person name="Suda W."/>
            <person name="Kitahara M."/>
            <person name="Kitamura K."/>
            <person name="Iida T."/>
            <person name="Hattori M."/>
            <person name="Ohkuma M."/>
        </authorList>
    </citation>
    <scope>NUCLEOTIDE SEQUENCE [LARGE SCALE GENOMIC DNA]</scope>
    <source>
        <strain evidence="1">JCM 14108</strain>
    </source>
</reference>
<keyword evidence="4" id="KW-1185">Reference proteome</keyword>
<dbReference type="Proteomes" id="UP000019488">
    <property type="component" value="Unassembled WGS sequence"/>
</dbReference>
<gene>
    <name evidence="2" type="ORF">FD41_GL000681</name>
    <name evidence="1" type="ORF">JCM14108_2638</name>
</gene>
<evidence type="ECO:0000313" key="1">
    <source>
        <dbReference type="EMBL" id="GAF37585.1"/>
    </source>
</evidence>
<name>X0QG55_9LACO</name>
<sequence length="294" mass="32493">MLTIDPQLSESEVTTMFVRNGTAALSRVLTCPPSYLQRAAPINEISKRYANQPLDQTKLQAEYRQLVEIYHQIGVTVEQLTPTTEMPNAVFSRDFGGCVREGYILGRFKKSIRFKESTAYEHKMADLGIPKLGEVVHGFFEGGDFAFLADNVIAIGMLDRTDQTGFDEIKAMLSPLGYQVYPVKAASRYLHLDMCFNLVADHLAVAYVQGLPPDFLSLLSKLAIKLIPVPETAIFKHGCNLESLGHHRVISLKQNQAINAALRSAGMSVLELNAVETLKAGGGPHCMTFPLHRV</sequence>
<dbReference type="Gene3D" id="3.75.10.10">
    <property type="entry name" value="L-arginine/glycine Amidinotransferase, Chain A"/>
    <property type="match status" value="1"/>
</dbReference>
<evidence type="ECO:0000313" key="2">
    <source>
        <dbReference type="EMBL" id="KRM05836.1"/>
    </source>
</evidence>
<dbReference type="eggNOG" id="COG1834">
    <property type="taxonomic scope" value="Bacteria"/>
</dbReference>
<reference evidence="2 4" key="2">
    <citation type="journal article" date="2015" name="Genome Announc.">
        <title>Expanding the biotechnology potential of lactobacilli through comparative genomics of 213 strains and associated genera.</title>
        <authorList>
            <person name="Sun Z."/>
            <person name="Harris H.M."/>
            <person name="McCann A."/>
            <person name="Guo C."/>
            <person name="Argimon S."/>
            <person name="Zhang W."/>
            <person name="Yang X."/>
            <person name="Jeffery I.B."/>
            <person name="Cooney J.C."/>
            <person name="Kagawa T.F."/>
            <person name="Liu W."/>
            <person name="Song Y."/>
            <person name="Salvetti E."/>
            <person name="Wrobel A."/>
            <person name="Rasinkangas P."/>
            <person name="Parkhill J."/>
            <person name="Rea M.C."/>
            <person name="O'Sullivan O."/>
            <person name="Ritari J."/>
            <person name="Douillard F.P."/>
            <person name="Paul Ross R."/>
            <person name="Yang R."/>
            <person name="Briner A.E."/>
            <person name="Felis G.E."/>
            <person name="de Vos W.M."/>
            <person name="Barrangou R."/>
            <person name="Klaenhammer T.R."/>
            <person name="Caufield P.W."/>
            <person name="Cui Y."/>
            <person name="Zhang H."/>
            <person name="O'Toole P.W."/>
        </authorList>
    </citation>
    <scope>NUCLEOTIDE SEQUENCE [LARGE SCALE GENOMIC DNA]</scope>
    <source>
        <strain evidence="2 4">DSM 18382</strain>
    </source>
</reference>
<dbReference type="EMBL" id="BAKI01000038">
    <property type="protein sequence ID" value="GAF37585.1"/>
    <property type="molecule type" value="Genomic_DNA"/>
</dbReference>
<dbReference type="GO" id="GO:0016740">
    <property type="term" value="F:transferase activity"/>
    <property type="evidence" value="ECO:0007669"/>
    <property type="project" value="UniProtKB-KW"/>
</dbReference>
<dbReference type="Proteomes" id="UP000051966">
    <property type="component" value="Unassembled WGS sequence"/>
</dbReference>
<protein>
    <submittedName>
        <fullName evidence="2">Amidinotransferase</fullName>
    </submittedName>
    <submittedName>
        <fullName evidence="1">Arginine deiminase</fullName>
    </submittedName>
</protein>
<evidence type="ECO:0000313" key="4">
    <source>
        <dbReference type="Proteomes" id="UP000051966"/>
    </source>
</evidence>
<keyword evidence="2" id="KW-0808">Transferase</keyword>